<name>A0ABT6RAZ9_9BACT</name>
<comment type="caution">
    <text evidence="3">The sequence shown here is derived from an EMBL/GenBank/DDBJ whole genome shotgun (WGS) entry which is preliminary data.</text>
</comment>
<accession>A0ABT6RAZ9</accession>
<feature type="compositionally biased region" description="Low complexity" evidence="1">
    <location>
        <begin position="126"/>
        <end position="136"/>
    </location>
</feature>
<organism evidence="3 4">
    <name type="scientific">Pinibacter soli</name>
    <dbReference type="NCBI Taxonomy" id="3044211"/>
    <lineage>
        <taxon>Bacteria</taxon>
        <taxon>Pseudomonadati</taxon>
        <taxon>Bacteroidota</taxon>
        <taxon>Chitinophagia</taxon>
        <taxon>Chitinophagales</taxon>
        <taxon>Chitinophagaceae</taxon>
        <taxon>Pinibacter</taxon>
    </lineage>
</organism>
<feature type="compositionally biased region" description="Pro residues" evidence="1">
    <location>
        <begin position="137"/>
        <end position="146"/>
    </location>
</feature>
<keyword evidence="2" id="KW-0472">Membrane</keyword>
<dbReference type="RefSeq" id="WP_282333705.1">
    <property type="nucleotide sequence ID" value="NZ_JASBRG010000004.1"/>
</dbReference>
<dbReference type="EMBL" id="JASBRG010000004">
    <property type="protein sequence ID" value="MDI3319590.1"/>
    <property type="molecule type" value="Genomic_DNA"/>
</dbReference>
<evidence type="ECO:0000313" key="3">
    <source>
        <dbReference type="EMBL" id="MDI3319590.1"/>
    </source>
</evidence>
<gene>
    <name evidence="3" type="ORF">QJ048_07390</name>
</gene>
<keyword evidence="2" id="KW-1133">Transmembrane helix</keyword>
<reference evidence="3 4" key="1">
    <citation type="submission" date="2023-05" db="EMBL/GenBank/DDBJ databases">
        <title>Genome sequence of Pinibacter sp. MAH-24.</title>
        <authorList>
            <person name="Huq M.A."/>
        </authorList>
    </citation>
    <scope>NUCLEOTIDE SEQUENCE [LARGE SCALE GENOMIC DNA]</scope>
    <source>
        <strain evidence="3 4">MAH-24</strain>
    </source>
</reference>
<proteinExistence type="predicted"/>
<keyword evidence="2" id="KW-0812">Transmembrane</keyword>
<feature type="compositionally biased region" description="Gly residues" evidence="1">
    <location>
        <begin position="170"/>
        <end position="185"/>
    </location>
</feature>
<sequence length="292" mass="30591">MMNDNFEQQKNIKAGSYTALIMALLLIAFITIKWTLPVTPPPISEDGIEVNLGNSDTGLGEDQPMSPESPAPAEKTSYTPPKASVAEEAVKEVETDDKAEEDAPVIKKPVVAKPEAKKIAEKEVAPKAVAKPTAQVPNPPPAPPKPKAVMHGAAGTGKGGNEADDYKKGGSQGIAGGVGDQGKPGGNPNSDSYTGNGGHGTSGVSISRGLEGRRITKWPSFEDDFNENAKVAINIRVDASGNVTSAVYEPKGSTTASSTLKTIAIRKAQQMKLSASDDEQIGTIIFNFRLKN</sequence>
<feature type="region of interest" description="Disordered" evidence="1">
    <location>
        <begin position="123"/>
        <end position="208"/>
    </location>
</feature>
<dbReference type="Proteomes" id="UP001226434">
    <property type="component" value="Unassembled WGS sequence"/>
</dbReference>
<feature type="transmembrane region" description="Helical" evidence="2">
    <location>
        <begin position="12"/>
        <end position="36"/>
    </location>
</feature>
<feature type="compositionally biased region" description="Acidic residues" evidence="1">
    <location>
        <begin position="94"/>
        <end position="103"/>
    </location>
</feature>
<evidence type="ECO:0008006" key="5">
    <source>
        <dbReference type="Google" id="ProtNLM"/>
    </source>
</evidence>
<evidence type="ECO:0000313" key="4">
    <source>
        <dbReference type="Proteomes" id="UP001226434"/>
    </source>
</evidence>
<keyword evidence="4" id="KW-1185">Reference proteome</keyword>
<evidence type="ECO:0000256" key="1">
    <source>
        <dbReference type="SAM" id="MobiDB-lite"/>
    </source>
</evidence>
<evidence type="ECO:0000256" key="2">
    <source>
        <dbReference type="SAM" id="Phobius"/>
    </source>
</evidence>
<feature type="region of interest" description="Disordered" evidence="1">
    <location>
        <begin position="47"/>
        <end position="106"/>
    </location>
</feature>
<protein>
    <recommendedName>
        <fullName evidence="5">Energy transducer TonB</fullName>
    </recommendedName>
</protein>